<evidence type="ECO:0000256" key="3">
    <source>
        <dbReference type="ARBA" id="ARBA00035298"/>
    </source>
</evidence>
<protein>
    <recommendedName>
        <fullName evidence="3">Ubiquitin-ribosomal protein eL40 fusion protein</fullName>
    </recommendedName>
</protein>
<reference evidence="5" key="1">
    <citation type="submission" date="2023-06" db="EMBL/GenBank/DDBJ databases">
        <title>Reference genome for the Northern bat (Eptesicus nilssonii), a most northern bat species.</title>
        <authorList>
            <person name="Laine V.N."/>
            <person name="Pulliainen A.T."/>
            <person name="Lilley T.M."/>
        </authorList>
    </citation>
    <scope>NUCLEOTIDE SEQUENCE</scope>
    <source>
        <strain evidence="5">BLF_Eptnil</strain>
        <tissue evidence="5">Kidney</tissue>
    </source>
</reference>
<dbReference type="InterPro" id="IPR001975">
    <property type="entry name" value="Ribosomal_eL40_dom"/>
</dbReference>
<dbReference type="GO" id="GO:0003735">
    <property type="term" value="F:structural constituent of ribosome"/>
    <property type="evidence" value="ECO:0007669"/>
    <property type="project" value="InterPro"/>
</dbReference>
<keyword evidence="2" id="KW-0687">Ribonucleoprotein</keyword>
<gene>
    <name evidence="5" type="ORF">QTO34_017114</name>
</gene>
<dbReference type="Gene3D" id="4.10.1060.50">
    <property type="match status" value="1"/>
</dbReference>
<name>A0AA40LQW4_CNENI</name>
<dbReference type="InterPro" id="IPR038587">
    <property type="entry name" value="Ribosomal_eL40_sf"/>
</dbReference>
<evidence type="ECO:0000313" key="5">
    <source>
        <dbReference type="EMBL" id="KAK1340723.1"/>
    </source>
</evidence>
<evidence type="ECO:0000256" key="1">
    <source>
        <dbReference type="ARBA" id="ARBA00022980"/>
    </source>
</evidence>
<comment type="caution">
    <text evidence="5">The sequence shown here is derived from an EMBL/GenBank/DDBJ whole genome shotgun (WGS) entry which is preliminary data.</text>
</comment>
<dbReference type="EMBL" id="JAULJE010000007">
    <property type="protein sequence ID" value="KAK1340723.1"/>
    <property type="molecule type" value="Genomic_DNA"/>
</dbReference>
<dbReference type="Pfam" id="PF01020">
    <property type="entry name" value="Ribosomal_L40e"/>
    <property type="match status" value="1"/>
</dbReference>
<evidence type="ECO:0000259" key="4">
    <source>
        <dbReference type="SMART" id="SM01377"/>
    </source>
</evidence>
<dbReference type="GO" id="GO:0005840">
    <property type="term" value="C:ribosome"/>
    <property type="evidence" value="ECO:0007669"/>
    <property type="project" value="UniProtKB-KW"/>
</dbReference>
<evidence type="ECO:0000313" key="6">
    <source>
        <dbReference type="Proteomes" id="UP001177744"/>
    </source>
</evidence>
<keyword evidence="6" id="KW-1185">Reference proteome</keyword>
<proteinExistence type="predicted"/>
<dbReference type="SUPFAM" id="SSF57829">
    <property type="entry name" value="Zn-binding ribosomal proteins"/>
    <property type="match status" value="1"/>
</dbReference>
<evidence type="ECO:0000256" key="2">
    <source>
        <dbReference type="ARBA" id="ARBA00023274"/>
    </source>
</evidence>
<organism evidence="5 6">
    <name type="scientific">Cnephaeus nilssonii</name>
    <name type="common">Northern bat</name>
    <name type="synonym">Eptesicus nilssonii</name>
    <dbReference type="NCBI Taxonomy" id="3371016"/>
    <lineage>
        <taxon>Eukaryota</taxon>
        <taxon>Metazoa</taxon>
        <taxon>Chordata</taxon>
        <taxon>Craniata</taxon>
        <taxon>Vertebrata</taxon>
        <taxon>Euteleostomi</taxon>
        <taxon>Mammalia</taxon>
        <taxon>Eutheria</taxon>
        <taxon>Laurasiatheria</taxon>
        <taxon>Chiroptera</taxon>
        <taxon>Yangochiroptera</taxon>
        <taxon>Vespertilionidae</taxon>
        <taxon>Cnephaeus</taxon>
    </lineage>
</organism>
<dbReference type="GO" id="GO:1990904">
    <property type="term" value="C:ribonucleoprotein complex"/>
    <property type="evidence" value="ECO:0007669"/>
    <property type="project" value="UniProtKB-KW"/>
</dbReference>
<dbReference type="InterPro" id="IPR011332">
    <property type="entry name" value="Ribosomal_zn-bd"/>
</dbReference>
<feature type="domain" description="Large ribosomal subunit protein eL40" evidence="4">
    <location>
        <begin position="39"/>
        <end position="87"/>
    </location>
</feature>
<accession>A0AA40LQW4</accession>
<dbReference type="Proteomes" id="UP001177744">
    <property type="component" value="Unassembled WGS sequence"/>
</dbReference>
<dbReference type="AlphaFoldDB" id="A0AA40LQW4"/>
<keyword evidence="1" id="KW-0689">Ribosomal protein</keyword>
<dbReference type="SMART" id="SM01377">
    <property type="entry name" value="Ribosomal_L40e"/>
    <property type="match status" value="1"/>
</dbReference>
<sequence>MYLGCGHIPGSRETSPADTEMHIFLKTLIGKINTLKGGIIDVSLCQLAQKYNCNKTICLKCCGHLDPRTIHCHKKCGHTNNFRRRHN</sequence>
<dbReference type="GO" id="GO:0006412">
    <property type="term" value="P:translation"/>
    <property type="evidence" value="ECO:0007669"/>
    <property type="project" value="InterPro"/>
</dbReference>